<dbReference type="Proteomes" id="UP000824087">
    <property type="component" value="Unassembled WGS sequence"/>
</dbReference>
<evidence type="ECO:0000256" key="1">
    <source>
        <dbReference type="SAM" id="MobiDB-lite"/>
    </source>
</evidence>
<dbReference type="EMBL" id="DVML01000022">
    <property type="protein sequence ID" value="HIU22692.1"/>
    <property type="molecule type" value="Genomic_DNA"/>
</dbReference>
<evidence type="ECO:0000313" key="3">
    <source>
        <dbReference type="EMBL" id="HIU22692.1"/>
    </source>
</evidence>
<feature type="transmembrane region" description="Helical" evidence="2">
    <location>
        <begin position="34"/>
        <end position="52"/>
    </location>
</feature>
<feature type="transmembrane region" description="Helical" evidence="2">
    <location>
        <begin position="7"/>
        <end position="28"/>
    </location>
</feature>
<feature type="region of interest" description="Disordered" evidence="1">
    <location>
        <begin position="147"/>
        <end position="166"/>
    </location>
</feature>
<protein>
    <submittedName>
        <fullName evidence="3">DUF2892 domain-containing protein</fullName>
    </submittedName>
</protein>
<accession>A0A9D1HVA5</accession>
<keyword evidence="2" id="KW-0812">Transmembrane</keyword>
<evidence type="ECO:0000256" key="2">
    <source>
        <dbReference type="SAM" id="Phobius"/>
    </source>
</evidence>
<keyword evidence="2" id="KW-1133">Transmembrane helix</keyword>
<proteinExistence type="predicted"/>
<gene>
    <name evidence="3" type="ORF">IAD49_03825</name>
</gene>
<evidence type="ECO:0000313" key="4">
    <source>
        <dbReference type="Proteomes" id="UP000824087"/>
    </source>
</evidence>
<keyword evidence="2" id="KW-0472">Membrane</keyword>
<dbReference type="AlphaFoldDB" id="A0A9D1HVA5"/>
<name>A0A9D1HVA5_9BACT</name>
<reference evidence="3" key="1">
    <citation type="submission" date="2020-10" db="EMBL/GenBank/DDBJ databases">
        <authorList>
            <person name="Gilroy R."/>
        </authorList>
    </citation>
    <scope>NUCLEOTIDE SEQUENCE</scope>
    <source>
        <strain evidence="3">CHK197-8231</strain>
    </source>
</reference>
<feature type="compositionally biased region" description="Polar residues" evidence="1">
    <location>
        <begin position="151"/>
        <end position="163"/>
    </location>
</feature>
<reference evidence="3" key="2">
    <citation type="journal article" date="2021" name="PeerJ">
        <title>Extensive microbial diversity within the chicken gut microbiome revealed by metagenomics and culture.</title>
        <authorList>
            <person name="Gilroy R."/>
            <person name="Ravi A."/>
            <person name="Getino M."/>
            <person name="Pursley I."/>
            <person name="Horton D.L."/>
            <person name="Alikhan N.F."/>
            <person name="Baker D."/>
            <person name="Gharbi K."/>
            <person name="Hall N."/>
            <person name="Watson M."/>
            <person name="Adriaenssens E.M."/>
            <person name="Foster-Nyarko E."/>
            <person name="Jarju S."/>
            <person name="Secka A."/>
            <person name="Antonio M."/>
            <person name="Oren A."/>
            <person name="Chaudhuri R.R."/>
            <person name="La Ragione R."/>
            <person name="Hildebrand F."/>
            <person name="Pallen M.J."/>
        </authorList>
    </citation>
    <scope>NUCLEOTIDE SEQUENCE</scope>
    <source>
        <strain evidence="3">CHK197-8231</strain>
    </source>
</reference>
<organism evidence="3 4">
    <name type="scientific">Candidatus Fimihabitans intestinipullorum</name>
    <dbReference type="NCBI Taxonomy" id="2840820"/>
    <lineage>
        <taxon>Bacteria</taxon>
        <taxon>Bacillati</taxon>
        <taxon>Mycoplasmatota</taxon>
        <taxon>Mycoplasmatota incertae sedis</taxon>
        <taxon>Candidatus Fimihabitans</taxon>
    </lineage>
</organism>
<comment type="caution">
    <text evidence="3">The sequence shown here is derived from an EMBL/GenBank/DDBJ whole genome shotgun (WGS) entry which is preliminary data.</text>
</comment>
<sequence length="198" mass="22470">MKYWKWGLAFIIGTPIGLGIAGLYMLIIMGNYPLWMWLVSIVGAGVLATGITKFCDRRSGQQDTSDENLTIDWKTVDFEAEAKQELNKSNKPNKTMQVQASTSKKIVSEELTYDRELENQIFADCFANAISEMQQSEALTEPHTVLDASDHNNSQNDGLNNTKSYDDLDPFDVNEIYFEALQSYLSKTKEENGYQKRK</sequence>